<dbReference type="InterPro" id="IPR011006">
    <property type="entry name" value="CheY-like_superfamily"/>
</dbReference>
<dbReference type="GO" id="GO:0006355">
    <property type="term" value="P:regulation of DNA-templated transcription"/>
    <property type="evidence" value="ECO:0007669"/>
    <property type="project" value="InterPro"/>
</dbReference>
<name>A0A3N1GB04_9ACTN</name>
<sequence>MAHDESIAEPLVGGLADYGIVAEHVTTGAAALAARPADLVLLDAGLPDLDGLDVRRRTGDTPLIMLTAPGDDAHRILGTALGADDYLPKPVSVRDVVDRMRAVGGRPGRSTATPVRACGPLTIDLGTREVRVHKIPVSLSPKEYDLLALLAEAPGAVVDRRRILQTVWGPEFAGPGRTLDFHVASLRRKLGDPAWIENRRGVGFRLTAPA</sequence>
<dbReference type="CDD" id="cd00383">
    <property type="entry name" value="trans_reg_C"/>
    <property type="match status" value="1"/>
</dbReference>
<evidence type="ECO:0000256" key="6">
    <source>
        <dbReference type="PROSITE-ProRule" id="PRU00169"/>
    </source>
</evidence>
<dbReference type="Gene3D" id="1.10.10.10">
    <property type="entry name" value="Winged helix-like DNA-binding domain superfamily/Winged helix DNA-binding domain"/>
    <property type="match status" value="1"/>
</dbReference>
<dbReference type="GO" id="GO:0005829">
    <property type="term" value="C:cytosol"/>
    <property type="evidence" value="ECO:0007669"/>
    <property type="project" value="TreeGrafter"/>
</dbReference>
<dbReference type="GO" id="GO:0000156">
    <property type="term" value="F:phosphorelay response regulator activity"/>
    <property type="evidence" value="ECO:0007669"/>
    <property type="project" value="TreeGrafter"/>
</dbReference>
<comment type="caution">
    <text evidence="10">The sequence shown here is derived from an EMBL/GenBank/DDBJ whole genome shotgun (WGS) entry which is preliminary data.</text>
</comment>
<dbReference type="GO" id="GO:0032993">
    <property type="term" value="C:protein-DNA complex"/>
    <property type="evidence" value="ECO:0007669"/>
    <property type="project" value="TreeGrafter"/>
</dbReference>
<feature type="domain" description="Response regulatory" evidence="8">
    <location>
        <begin position="1"/>
        <end position="104"/>
    </location>
</feature>
<dbReference type="Pfam" id="PF00486">
    <property type="entry name" value="Trans_reg_C"/>
    <property type="match status" value="1"/>
</dbReference>
<dbReference type="GO" id="GO:0000976">
    <property type="term" value="F:transcription cis-regulatory region binding"/>
    <property type="evidence" value="ECO:0007669"/>
    <property type="project" value="TreeGrafter"/>
</dbReference>
<feature type="DNA-binding region" description="OmpR/PhoB-type" evidence="7">
    <location>
        <begin position="113"/>
        <end position="208"/>
    </location>
</feature>
<gene>
    <name evidence="10" type="ORF">EDD30_0106</name>
</gene>
<evidence type="ECO:0000259" key="8">
    <source>
        <dbReference type="PROSITE" id="PS50110"/>
    </source>
</evidence>
<dbReference type="InterPro" id="IPR001867">
    <property type="entry name" value="OmpR/PhoB-type_DNA-bd"/>
</dbReference>
<reference evidence="10 11" key="1">
    <citation type="submission" date="2018-11" db="EMBL/GenBank/DDBJ databases">
        <title>Sequencing the genomes of 1000 actinobacteria strains.</title>
        <authorList>
            <person name="Klenk H.-P."/>
        </authorList>
    </citation>
    <scope>NUCLEOTIDE SEQUENCE [LARGE SCALE GENOMIC DNA]</scope>
    <source>
        <strain evidence="10 11">DSM 43634</strain>
    </source>
</reference>
<organism evidence="10 11">
    <name type="scientific">Couchioplanes caeruleus</name>
    <dbReference type="NCBI Taxonomy" id="56438"/>
    <lineage>
        <taxon>Bacteria</taxon>
        <taxon>Bacillati</taxon>
        <taxon>Actinomycetota</taxon>
        <taxon>Actinomycetes</taxon>
        <taxon>Micromonosporales</taxon>
        <taxon>Micromonosporaceae</taxon>
        <taxon>Couchioplanes</taxon>
    </lineage>
</organism>
<dbReference type="PROSITE" id="PS50110">
    <property type="entry name" value="RESPONSE_REGULATORY"/>
    <property type="match status" value="1"/>
</dbReference>
<proteinExistence type="predicted"/>
<dbReference type="SUPFAM" id="SSF46894">
    <property type="entry name" value="C-terminal effector domain of the bipartite response regulators"/>
    <property type="match status" value="1"/>
</dbReference>
<evidence type="ECO:0000313" key="10">
    <source>
        <dbReference type="EMBL" id="ROP27435.1"/>
    </source>
</evidence>
<evidence type="ECO:0000313" key="11">
    <source>
        <dbReference type="Proteomes" id="UP000271683"/>
    </source>
</evidence>
<evidence type="ECO:0000259" key="9">
    <source>
        <dbReference type="PROSITE" id="PS51755"/>
    </source>
</evidence>
<evidence type="ECO:0000256" key="2">
    <source>
        <dbReference type="ARBA" id="ARBA00023015"/>
    </source>
</evidence>
<keyword evidence="1 6" id="KW-0597">Phosphoprotein</keyword>
<evidence type="ECO:0000256" key="7">
    <source>
        <dbReference type="PROSITE-ProRule" id="PRU01091"/>
    </source>
</evidence>
<dbReference type="InterPro" id="IPR039420">
    <property type="entry name" value="WalR-like"/>
</dbReference>
<feature type="modified residue" description="4-aspartylphosphate" evidence="6">
    <location>
        <position position="43"/>
    </location>
</feature>
<evidence type="ECO:0000256" key="4">
    <source>
        <dbReference type="ARBA" id="ARBA00023163"/>
    </source>
</evidence>
<dbReference type="PANTHER" id="PTHR48111:SF72">
    <property type="entry name" value="SENSORY TRANSDUCTION PROTEIN REGX3"/>
    <property type="match status" value="1"/>
</dbReference>
<evidence type="ECO:0000256" key="5">
    <source>
        <dbReference type="ARBA" id="ARBA00041201"/>
    </source>
</evidence>
<dbReference type="PROSITE" id="PS51755">
    <property type="entry name" value="OMPR_PHOB"/>
    <property type="match status" value="1"/>
</dbReference>
<dbReference type="Pfam" id="PF00072">
    <property type="entry name" value="Response_reg"/>
    <property type="match status" value="1"/>
</dbReference>
<evidence type="ECO:0000256" key="3">
    <source>
        <dbReference type="ARBA" id="ARBA00023125"/>
    </source>
</evidence>
<dbReference type="InterPro" id="IPR001789">
    <property type="entry name" value="Sig_transdc_resp-reg_receiver"/>
</dbReference>
<dbReference type="AlphaFoldDB" id="A0A3N1GB04"/>
<dbReference type="SMART" id="SM00448">
    <property type="entry name" value="REC"/>
    <property type="match status" value="1"/>
</dbReference>
<dbReference type="Gene3D" id="3.40.50.2300">
    <property type="match status" value="1"/>
</dbReference>
<dbReference type="InterPro" id="IPR016032">
    <property type="entry name" value="Sig_transdc_resp-reg_C-effctor"/>
</dbReference>
<dbReference type="EMBL" id="RJKL01000001">
    <property type="protein sequence ID" value="ROP27435.1"/>
    <property type="molecule type" value="Genomic_DNA"/>
</dbReference>
<feature type="domain" description="OmpR/PhoB-type" evidence="9">
    <location>
        <begin position="113"/>
        <end position="208"/>
    </location>
</feature>
<dbReference type="Gene3D" id="6.10.250.690">
    <property type="match status" value="1"/>
</dbReference>
<keyword evidence="4" id="KW-0804">Transcription</keyword>
<dbReference type="Proteomes" id="UP000271683">
    <property type="component" value="Unassembled WGS sequence"/>
</dbReference>
<accession>A0A3N1GB04</accession>
<keyword evidence="3 7" id="KW-0238">DNA-binding</keyword>
<dbReference type="SUPFAM" id="SSF52172">
    <property type="entry name" value="CheY-like"/>
    <property type="match status" value="1"/>
</dbReference>
<protein>
    <recommendedName>
        <fullName evidence="5">Sensory transduction protein RegX3</fullName>
    </recommendedName>
</protein>
<dbReference type="InterPro" id="IPR036388">
    <property type="entry name" value="WH-like_DNA-bd_sf"/>
</dbReference>
<evidence type="ECO:0000256" key="1">
    <source>
        <dbReference type="ARBA" id="ARBA00022553"/>
    </source>
</evidence>
<dbReference type="SMART" id="SM00862">
    <property type="entry name" value="Trans_reg_C"/>
    <property type="match status" value="1"/>
</dbReference>
<dbReference type="PANTHER" id="PTHR48111">
    <property type="entry name" value="REGULATOR OF RPOS"/>
    <property type="match status" value="1"/>
</dbReference>
<keyword evidence="2" id="KW-0805">Transcription regulation</keyword>